<dbReference type="InterPro" id="IPR023213">
    <property type="entry name" value="CAT-like_dom_sf"/>
</dbReference>
<dbReference type="InterPro" id="IPR010828">
    <property type="entry name" value="Atf2/Sli1-like"/>
</dbReference>
<dbReference type="Gene3D" id="3.30.559.30">
    <property type="entry name" value="Nonribosomal peptide synthetase, condensation domain"/>
    <property type="match status" value="1"/>
</dbReference>
<evidence type="ECO:0000313" key="1">
    <source>
        <dbReference type="EMBL" id="KZV99299.1"/>
    </source>
</evidence>
<organism evidence="1 2">
    <name type="scientific">Exidia glandulosa HHB12029</name>
    <dbReference type="NCBI Taxonomy" id="1314781"/>
    <lineage>
        <taxon>Eukaryota</taxon>
        <taxon>Fungi</taxon>
        <taxon>Dikarya</taxon>
        <taxon>Basidiomycota</taxon>
        <taxon>Agaricomycotina</taxon>
        <taxon>Agaricomycetes</taxon>
        <taxon>Auriculariales</taxon>
        <taxon>Exidiaceae</taxon>
        <taxon>Exidia</taxon>
    </lineage>
</organism>
<dbReference type="Pfam" id="PF07247">
    <property type="entry name" value="AATase"/>
    <property type="match status" value="1"/>
</dbReference>
<dbReference type="Proteomes" id="UP000077266">
    <property type="component" value="Unassembled WGS sequence"/>
</dbReference>
<accession>A0A166BA19</accession>
<dbReference type="EMBL" id="KV425911">
    <property type="protein sequence ID" value="KZV99299.1"/>
    <property type="molecule type" value="Genomic_DNA"/>
</dbReference>
<dbReference type="PANTHER" id="PTHR28037:SF1">
    <property type="entry name" value="ALCOHOL O-ACETYLTRANSFERASE 1-RELATED"/>
    <property type="match status" value="1"/>
</dbReference>
<dbReference type="PANTHER" id="PTHR28037">
    <property type="entry name" value="ALCOHOL O-ACETYLTRANSFERASE 1-RELATED"/>
    <property type="match status" value="1"/>
</dbReference>
<protein>
    <recommendedName>
        <fullName evidence="3">Diacylglycerol O-acyltransferase</fullName>
    </recommendedName>
</protein>
<evidence type="ECO:0008006" key="3">
    <source>
        <dbReference type="Google" id="ProtNLM"/>
    </source>
</evidence>
<dbReference type="InterPro" id="IPR052058">
    <property type="entry name" value="Alcohol_O-acetyltransferase"/>
</dbReference>
<dbReference type="SUPFAM" id="SSF52777">
    <property type="entry name" value="CoA-dependent acyltransferases"/>
    <property type="match status" value="2"/>
</dbReference>
<keyword evidence="2" id="KW-1185">Reference proteome</keyword>
<gene>
    <name evidence="1" type="ORF">EXIGLDRAFT_762825</name>
</gene>
<dbReference type="FunCoup" id="A0A166BA19">
    <property type="interactions" value="2"/>
</dbReference>
<dbReference type="AlphaFoldDB" id="A0A166BA19"/>
<evidence type="ECO:0000313" key="2">
    <source>
        <dbReference type="Proteomes" id="UP000077266"/>
    </source>
</evidence>
<dbReference type="STRING" id="1314781.A0A166BA19"/>
<name>A0A166BA19_EXIGL</name>
<dbReference type="Gene3D" id="3.30.559.10">
    <property type="entry name" value="Chloramphenicol acetyltransferase-like domain"/>
    <property type="match status" value="1"/>
</dbReference>
<reference evidence="1 2" key="1">
    <citation type="journal article" date="2016" name="Mol. Biol. Evol.">
        <title>Comparative Genomics of Early-Diverging Mushroom-Forming Fungi Provides Insights into the Origins of Lignocellulose Decay Capabilities.</title>
        <authorList>
            <person name="Nagy L.G."/>
            <person name="Riley R."/>
            <person name="Tritt A."/>
            <person name="Adam C."/>
            <person name="Daum C."/>
            <person name="Floudas D."/>
            <person name="Sun H."/>
            <person name="Yadav J.S."/>
            <person name="Pangilinan J."/>
            <person name="Larsson K.H."/>
            <person name="Matsuura K."/>
            <person name="Barry K."/>
            <person name="Labutti K."/>
            <person name="Kuo R."/>
            <person name="Ohm R.A."/>
            <person name="Bhattacharya S.S."/>
            <person name="Shirouzu T."/>
            <person name="Yoshinaga Y."/>
            <person name="Martin F.M."/>
            <person name="Grigoriev I.V."/>
            <person name="Hibbett D.S."/>
        </authorList>
    </citation>
    <scope>NUCLEOTIDE SEQUENCE [LARGE SCALE GENOMIC DNA]</scope>
    <source>
        <strain evidence="1 2">HHB12029</strain>
    </source>
</reference>
<dbReference type="InParanoid" id="A0A166BA19"/>
<proteinExistence type="predicted"/>
<dbReference type="OrthoDB" id="2889784at2759"/>
<sequence>MTAPRRLRELGPYERFSLSRTLIGFAPVPVIVVQPKTSVSHDALSSAVKELLLRYPLLRCCIPEASHPHPYWASNDDLGDADIIQTVNGSTLSVAELLQAHSTTSTPFDLRSGPLWRVILHAPTDSTPSILVLSVHHALSDGVGSKNLLSELLRLIAQAPDPVADSKLVRADMPPTLENTVDVRPTWMYMINVLLTELVFPLLPAWIRPAPRQIWPNPLRVKPYTQPTRFSFIRISASDVLALKEAGKSRGVRTLHPLLLAMSYYALWEAAGAPKESVQMDGSTPMSERRSDLGHPACTGNFVSSHVHEASLSHTTPFWALAREVASSLASPAGKSSARGRMGMLAYIPSPDAVNEKGQTGFEVFLEKKVTTLDSVSPSIAISNLGLLPGSEVDEVAWAQPAYPAGEALCMNVVASENGPLNITLNWRAGVISETEAERFVNTFKHIASSVAQNTVADGAVFANILYKPPHIERRI</sequence>